<protein>
    <recommendedName>
        <fullName evidence="3">DUF3077 domain-containing protein</fullName>
    </recommendedName>
</protein>
<evidence type="ECO:0008006" key="3">
    <source>
        <dbReference type="Google" id="ProtNLM"/>
    </source>
</evidence>
<name>A0ABU7GWL6_9PSED</name>
<accession>A0ABU7GWL6</accession>
<proteinExistence type="predicted"/>
<keyword evidence="2" id="KW-1185">Reference proteome</keyword>
<reference evidence="1 2" key="1">
    <citation type="submission" date="2024-01" db="EMBL/GenBank/DDBJ databases">
        <title>Unpublished Manusciprt.</title>
        <authorList>
            <person name="Duman M."/>
            <person name="Valdes E.G."/>
            <person name="Ajmi N."/>
            <person name="Altun S."/>
            <person name="Saticioglu I.B."/>
        </authorList>
    </citation>
    <scope>NUCLEOTIDE SEQUENCE [LARGE SCALE GENOMIC DNA]</scope>
    <source>
        <strain evidence="1 2">139P</strain>
    </source>
</reference>
<dbReference type="RefSeq" id="WP_330126557.1">
    <property type="nucleotide sequence ID" value="NZ_JAZDQQ010000032.1"/>
</dbReference>
<gene>
    <name evidence="1" type="ORF">V0R55_24760</name>
</gene>
<comment type="caution">
    <text evidence="1">The sequence shown here is derived from an EMBL/GenBank/DDBJ whole genome shotgun (WGS) entry which is preliminary data.</text>
</comment>
<dbReference type="EMBL" id="JAZDQQ010000032">
    <property type="protein sequence ID" value="MEE1883380.1"/>
    <property type="molecule type" value="Genomic_DNA"/>
</dbReference>
<evidence type="ECO:0000313" key="1">
    <source>
        <dbReference type="EMBL" id="MEE1883380.1"/>
    </source>
</evidence>
<evidence type="ECO:0000313" key="2">
    <source>
        <dbReference type="Proteomes" id="UP001329505"/>
    </source>
</evidence>
<organism evidence="1 2">
    <name type="scientific">Pseudomonas soli</name>
    <dbReference type="NCBI Taxonomy" id="1306993"/>
    <lineage>
        <taxon>Bacteria</taxon>
        <taxon>Pseudomonadati</taxon>
        <taxon>Pseudomonadota</taxon>
        <taxon>Gammaproteobacteria</taxon>
        <taxon>Pseudomonadales</taxon>
        <taxon>Pseudomonadaceae</taxon>
        <taxon>Pseudomonas</taxon>
    </lineage>
</organism>
<dbReference type="Proteomes" id="UP001329505">
    <property type="component" value="Unassembled WGS sequence"/>
</dbReference>
<sequence>MSLPIEYLSGSDCMSAALLPLFGLNVPPTLLAPLAEALAGICRQCELAGVERERAYAKGIITGQLSAKALTQAQADLLKVQVNQAAKWVRAHIKDEAPCAPTVGGAA</sequence>